<dbReference type="InterPro" id="IPR050156">
    <property type="entry name" value="TC-AMP_synthase_SUA5"/>
</dbReference>
<keyword evidence="8" id="KW-0963">Cytoplasm</keyword>
<evidence type="ECO:0000256" key="12">
    <source>
        <dbReference type="ARBA" id="ARBA00023136"/>
    </source>
</evidence>
<dbReference type="PANTHER" id="PTHR17490:SF10">
    <property type="entry name" value="THREONYLCARBAMOYL-AMP SYNTHASE"/>
    <property type="match status" value="1"/>
</dbReference>
<dbReference type="InterPro" id="IPR017945">
    <property type="entry name" value="DHBP_synth_RibB-like_a/b_dom"/>
</dbReference>
<dbReference type="GO" id="GO:0005886">
    <property type="term" value="C:plasma membrane"/>
    <property type="evidence" value="ECO:0007669"/>
    <property type="project" value="UniProtKB-SubCell"/>
</dbReference>
<evidence type="ECO:0000256" key="1">
    <source>
        <dbReference type="ARBA" id="ARBA00004173"/>
    </source>
</evidence>
<sequence length="295" mass="31946">MDKTEELLYLAAVCVELDELECAVVAVEAAKESDQQDYYCVMTSVLGNKEIRLPSVPDLHHSTPLDNTIVGSDSSLDLGQGFHNVVASCARCLSNGGVIAVPTDTIYGVACLAQNTEAVNLLYEIKQRNFKNPIAISVARIDDIYRWSKVTVPRQVLEDLLPGPVTVVFERSPELNTALNPHTHLVGIRIPGHKLMQDLAKECGGPIALTSANISGTSSCLRIEEFDTLWPRLDLVVNGGVLSDSNESRLGSTVVDLSVPGTYRIIRPGSAHGPTTSCLREKHKLNEAASESSNR</sequence>
<dbReference type="GO" id="GO:0003725">
    <property type="term" value="F:double-stranded RNA binding"/>
    <property type="evidence" value="ECO:0007669"/>
    <property type="project" value="InterPro"/>
</dbReference>
<name>A0AAV4CNK3_9GAST</name>
<reference evidence="17 18" key="1">
    <citation type="journal article" date="2021" name="Elife">
        <title>Chloroplast acquisition without the gene transfer in kleptoplastic sea slugs, Plakobranchus ocellatus.</title>
        <authorList>
            <person name="Maeda T."/>
            <person name="Takahashi S."/>
            <person name="Yoshida T."/>
            <person name="Shimamura S."/>
            <person name="Takaki Y."/>
            <person name="Nagai Y."/>
            <person name="Toyoda A."/>
            <person name="Suzuki Y."/>
            <person name="Arimoto A."/>
            <person name="Ishii H."/>
            <person name="Satoh N."/>
            <person name="Nishiyama T."/>
            <person name="Hasebe M."/>
            <person name="Maruyama T."/>
            <person name="Minagawa J."/>
            <person name="Obokata J."/>
            <person name="Shigenobu S."/>
        </authorList>
    </citation>
    <scope>NUCLEOTIDE SEQUENCE [LARGE SCALE GENOMIC DNA]</scope>
</reference>
<evidence type="ECO:0000256" key="7">
    <source>
        <dbReference type="ARBA" id="ARBA00022475"/>
    </source>
</evidence>
<dbReference type="Gene3D" id="3.90.870.10">
    <property type="entry name" value="DHBP synthase"/>
    <property type="match status" value="1"/>
</dbReference>
<dbReference type="EMBL" id="BLXT01006771">
    <property type="protein sequence ID" value="GFO33458.1"/>
    <property type="molecule type" value="Genomic_DNA"/>
</dbReference>
<keyword evidence="9" id="KW-0808">Transferase</keyword>
<evidence type="ECO:0000256" key="15">
    <source>
        <dbReference type="ARBA" id="ARBA00063146"/>
    </source>
</evidence>
<evidence type="ECO:0000256" key="6">
    <source>
        <dbReference type="ARBA" id="ARBA00015492"/>
    </source>
</evidence>
<evidence type="ECO:0000256" key="4">
    <source>
        <dbReference type="ARBA" id="ARBA00007663"/>
    </source>
</evidence>
<protein>
    <recommendedName>
        <fullName evidence="6">Threonylcarbamoyl-AMP synthase</fullName>
        <ecNumber evidence="5">2.7.7.87</ecNumber>
    </recommendedName>
</protein>
<proteinExistence type="inferred from homology"/>
<evidence type="ECO:0000256" key="2">
    <source>
        <dbReference type="ARBA" id="ARBA00004202"/>
    </source>
</evidence>
<comment type="catalytic activity">
    <reaction evidence="13">
        <text>L-threonine + hydrogencarbonate + ATP = L-threonylcarbamoyladenylate + diphosphate + H2O</text>
        <dbReference type="Rhea" id="RHEA:36407"/>
        <dbReference type="ChEBI" id="CHEBI:15377"/>
        <dbReference type="ChEBI" id="CHEBI:17544"/>
        <dbReference type="ChEBI" id="CHEBI:30616"/>
        <dbReference type="ChEBI" id="CHEBI:33019"/>
        <dbReference type="ChEBI" id="CHEBI:57926"/>
        <dbReference type="ChEBI" id="CHEBI:73682"/>
        <dbReference type="EC" id="2.7.7.87"/>
    </reaction>
</comment>
<keyword evidence="11" id="KW-0496">Mitochondrion</keyword>
<dbReference type="GO" id="GO:0000049">
    <property type="term" value="F:tRNA binding"/>
    <property type="evidence" value="ECO:0007669"/>
    <property type="project" value="TreeGrafter"/>
</dbReference>
<accession>A0AAV4CNK3</accession>
<evidence type="ECO:0000313" key="18">
    <source>
        <dbReference type="Proteomes" id="UP000735302"/>
    </source>
</evidence>
<gene>
    <name evidence="17" type="ORF">PoB_005996300</name>
</gene>
<dbReference type="PANTHER" id="PTHR17490">
    <property type="entry name" value="SUA5"/>
    <property type="match status" value="1"/>
</dbReference>
<evidence type="ECO:0000256" key="13">
    <source>
        <dbReference type="ARBA" id="ARBA00048366"/>
    </source>
</evidence>
<keyword evidence="18" id="KW-1185">Reference proteome</keyword>
<dbReference type="EC" id="2.7.7.87" evidence="5"/>
<dbReference type="NCBIfam" id="TIGR00057">
    <property type="entry name" value="L-threonylcarbamoyladenylate synthase"/>
    <property type="match status" value="1"/>
</dbReference>
<organism evidence="17 18">
    <name type="scientific">Plakobranchus ocellatus</name>
    <dbReference type="NCBI Taxonomy" id="259542"/>
    <lineage>
        <taxon>Eukaryota</taxon>
        <taxon>Metazoa</taxon>
        <taxon>Spiralia</taxon>
        <taxon>Lophotrochozoa</taxon>
        <taxon>Mollusca</taxon>
        <taxon>Gastropoda</taxon>
        <taxon>Heterobranchia</taxon>
        <taxon>Euthyneura</taxon>
        <taxon>Panpulmonata</taxon>
        <taxon>Sacoglossa</taxon>
        <taxon>Placobranchoidea</taxon>
        <taxon>Plakobranchidae</taxon>
        <taxon>Plakobranchus</taxon>
    </lineage>
</organism>
<dbReference type="InterPro" id="IPR006070">
    <property type="entry name" value="Sua5-like_dom"/>
</dbReference>
<comment type="similarity">
    <text evidence="4">Belongs to the SUA5 family.</text>
</comment>
<evidence type="ECO:0000256" key="8">
    <source>
        <dbReference type="ARBA" id="ARBA00022490"/>
    </source>
</evidence>
<evidence type="ECO:0000256" key="3">
    <source>
        <dbReference type="ARBA" id="ARBA00004496"/>
    </source>
</evidence>
<evidence type="ECO:0000313" key="17">
    <source>
        <dbReference type="EMBL" id="GFO33458.1"/>
    </source>
</evidence>
<evidence type="ECO:0000256" key="11">
    <source>
        <dbReference type="ARBA" id="ARBA00023128"/>
    </source>
</evidence>
<keyword evidence="10" id="KW-0809">Transit peptide</keyword>
<dbReference type="GO" id="GO:0005739">
    <property type="term" value="C:mitochondrion"/>
    <property type="evidence" value="ECO:0007669"/>
    <property type="project" value="UniProtKB-SubCell"/>
</dbReference>
<dbReference type="GO" id="GO:0006450">
    <property type="term" value="P:regulation of translational fidelity"/>
    <property type="evidence" value="ECO:0007669"/>
    <property type="project" value="TreeGrafter"/>
</dbReference>
<feature type="domain" description="YrdC-like" evidence="16">
    <location>
        <begin position="83"/>
        <end position="271"/>
    </location>
</feature>
<dbReference type="GO" id="GO:0061710">
    <property type="term" value="F:L-threonylcarbamoyladenylate synthase"/>
    <property type="evidence" value="ECO:0007669"/>
    <property type="project" value="UniProtKB-EC"/>
</dbReference>
<evidence type="ECO:0000259" key="16">
    <source>
        <dbReference type="PROSITE" id="PS51163"/>
    </source>
</evidence>
<dbReference type="Pfam" id="PF01300">
    <property type="entry name" value="Sua5_yciO_yrdC"/>
    <property type="match status" value="1"/>
</dbReference>
<dbReference type="SUPFAM" id="SSF55821">
    <property type="entry name" value="YrdC/RibB"/>
    <property type="match status" value="1"/>
</dbReference>
<dbReference type="FunFam" id="3.90.870.10:FF:000007">
    <property type="entry name" value="YrdC N6-threonylcarbamoyltransferase domain containing"/>
    <property type="match status" value="1"/>
</dbReference>
<evidence type="ECO:0000256" key="10">
    <source>
        <dbReference type="ARBA" id="ARBA00022946"/>
    </source>
</evidence>
<dbReference type="Proteomes" id="UP000735302">
    <property type="component" value="Unassembled WGS sequence"/>
</dbReference>
<evidence type="ECO:0000256" key="5">
    <source>
        <dbReference type="ARBA" id="ARBA00012584"/>
    </source>
</evidence>
<keyword evidence="12" id="KW-0472">Membrane</keyword>
<evidence type="ECO:0000256" key="9">
    <source>
        <dbReference type="ARBA" id="ARBA00022679"/>
    </source>
</evidence>
<comment type="subunit">
    <text evidence="15">Interacts with RSC1A1.</text>
</comment>
<dbReference type="AlphaFoldDB" id="A0AAV4CNK3"/>
<keyword evidence="7" id="KW-1003">Cell membrane</keyword>
<comment type="subcellular location">
    <subcellularLocation>
        <location evidence="2">Cell membrane</location>
        <topology evidence="2">Peripheral membrane protein</topology>
    </subcellularLocation>
    <subcellularLocation>
        <location evidence="3">Cytoplasm</location>
    </subcellularLocation>
    <subcellularLocation>
        <location evidence="1">Mitochondrion</location>
    </subcellularLocation>
</comment>
<comment type="caution">
    <text evidence="17">The sequence shown here is derived from an EMBL/GenBank/DDBJ whole genome shotgun (WGS) entry which is preliminary data.</text>
</comment>
<comment type="function">
    <text evidence="14">Cytoplasmic and mitochondrial threonylcarbamoyl-AMP synthase required for the formation of a threonylcarbamoyl group on adenosine at position 37 (t(6)A37) in tRNAs that read codons beginning with adenine. Catalyzes the conversion of L-threonine, HCO(3)(-)/CO(2) and ATP to give threonylcarbamoyl-AMP (TC-AMP) as the acyladenylate intermediate, with the release of diphosphate. Participates in t(6)A37 formation in cytoplasmic and mitochondrial tRNAs. May regulate the activity of some transporters.</text>
</comment>
<dbReference type="PROSITE" id="PS51163">
    <property type="entry name" value="YRDC"/>
    <property type="match status" value="1"/>
</dbReference>
<evidence type="ECO:0000256" key="14">
    <source>
        <dbReference type="ARBA" id="ARBA00058524"/>
    </source>
</evidence>